<evidence type="ECO:0000256" key="1">
    <source>
        <dbReference type="SAM" id="Phobius"/>
    </source>
</evidence>
<dbReference type="AlphaFoldDB" id="A0A2G9ZHA3"/>
<keyword evidence="1" id="KW-1133">Transmembrane helix</keyword>
<keyword evidence="1" id="KW-0812">Transmembrane</keyword>
<name>A0A2G9ZHA3_9BACT</name>
<gene>
    <name evidence="2" type="ORF">COX24_00710</name>
</gene>
<organism evidence="2 3">
    <name type="scientific">bacterium (Candidatus Gribaldobacteria) CG23_combo_of_CG06-09_8_20_14_all_37_87_8</name>
    <dbReference type="NCBI Taxonomy" id="2014278"/>
    <lineage>
        <taxon>Bacteria</taxon>
        <taxon>Candidatus Gribaldobacteria</taxon>
    </lineage>
</organism>
<dbReference type="Proteomes" id="UP000230447">
    <property type="component" value="Unassembled WGS sequence"/>
</dbReference>
<evidence type="ECO:0000313" key="3">
    <source>
        <dbReference type="Proteomes" id="UP000230447"/>
    </source>
</evidence>
<reference evidence="2 3" key="1">
    <citation type="submission" date="2017-09" db="EMBL/GenBank/DDBJ databases">
        <title>Depth-based differentiation of microbial function through sediment-hosted aquifers and enrichment of novel symbionts in the deep terrestrial subsurface.</title>
        <authorList>
            <person name="Probst A.J."/>
            <person name="Ladd B."/>
            <person name="Jarett J.K."/>
            <person name="Geller-Mcgrath D.E."/>
            <person name="Sieber C.M."/>
            <person name="Emerson J.B."/>
            <person name="Anantharaman K."/>
            <person name="Thomas B.C."/>
            <person name="Malmstrom R."/>
            <person name="Stieglmeier M."/>
            <person name="Klingl A."/>
            <person name="Woyke T."/>
            <person name="Ryan C.M."/>
            <person name="Banfield J.F."/>
        </authorList>
    </citation>
    <scope>NUCLEOTIDE SEQUENCE [LARGE SCALE GENOMIC DNA]</scope>
    <source>
        <strain evidence="2">CG23_combo_of_CG06-09_8_20_14_all_37_87_8</strain>
    </source>
</reference>
<feature type="transmembrane region" description="Helical" evidence="1">
    <location>
        <begin position="12"/>
        <end position="33"/>
    </location>
</feature>
<evidence type="ECO:0000313" key="2">
    <source>
        <dbReference type="EMBL" id="PIP31960.1"/>
    </source>
</evidence>
<dbReference type="EMBL" id="PCSB01000015">
    <property type="protein sequence ID" value="PIP31960.1"/>
    <property type="molecule type" value="Genomic_DNA"/>
</dbReference>
<sequence>MYFEVVFSRRVSSFFSLLIIFLLALIVGSWALYQSAKLTKLEEPLPLYIKLHPNLNIEN</sequence>
<proteinExistence type="predicted"/>
<comment type="caution">
    <text evidence="2">The sequence shown here is derived from an EMBL/GenBank/DDBJ whole genome shotgun (WGS) entry which is preliminary data.</text>
</comment>
<protein>
    <submittedName>
        <fullName evidence="2">Uncharacterized protein</fullName>
    </submittedName>
</protein>
<keyword evidence="1" id="KW-0472">Membrane</keyword>
<accession>A0A2G9ZHA3</accession>